<protein>
    <submittedName>
        <fullName evidence="2">Membrane protein</fullName>
    </submittedName>
</protein>
<dbReference type="PANTHER" id="PTHR37314:SF4">
    <property type="entry name" value="UPF0700 TRANSMEMBRANE PROTEIN YOAK"/>
    <property type="match status" value="1"/>
</dbReference>
<dbReference type="EMBL" id="BEXJ01000001">
    <property type="protein sequence ID" value="GBA95357.1"/>
    <property type="molecule type" value="Genomic_DNA"/>
</dbReference>
<feature type="transmembrane region" description="Helical" evidence="1">
    <location>
        <begin position="202"/>
        <end position="220"/>
    </location>
</feature>
<keyword evidence="1" id="KW-0812">Transmembrane</keyword>
<gene>
    <name evidence="2" type="ORF">LJCM1025_04530</name>
</gene>
<organism evidence="2 3">
    <name type="scientific">Lactobacillus gasseri</name>
    <dbReference type="NCBI Taxonomy" id="1596"/>
    <lineage>
        <taxon>Bacteria</taxon>
        <taxon>Bacillati</taxon>
        <taxon>Bacillota</taxon>
        <taxon>Bacilli</taxon>
        <taxon>Lactobacillales</taxon>
        <taxon>Lactobacillaceae</taxon>
        <taxon>Lactobacillus</taxon>
    </lineage>
</organism>
<accession>A0AB33ZSN1</accession>
<keyword evidence="1" id="KW-0472">Membrane</keyword>
<evidence type="ECO:0000313" key="3">
    <source>
        <dbReference type="Proteomes" id="UP000250668"/>
    </source>
</evidence>
<keyword evidence="1" id="KW-1133">Transmembrane helix</keyword>
<dbReference type="AlphaFoldDB" id="A0AB33ZSN1"/>
<feature type="transmembrane region" description="Helical" evidence="1">
    <location>
        <begin position="67"/>
        <end position="84"/>
    </location>
</feature>
<dbReference type="Proteomes" id="UP000250668">
    <property type="component" value="Unassembled WGS sequence"/>
</dbReference>
<reference evidence="2 3" key="1">
    <citation type="journal article" date="2018" name="Int. J. Syst. Evol. Microbiol.">
        <title>Lactobacillus paragasseri sp. nov., a sister taxon of Lactobacillus gasseri, based on whole-genome sequence analyses.</title>
        <authorList>
            <person name="Tanizawa Y."/>
            <person name="Tada I."/>
            <person name="Kobayashi H."/>
            <person name="Endo A."/>
            <person name="Maeno S."/>
            <person name="Toyoda A."/>
            <person name="Arita M."/>
            <person name="Nakamura Y."/>
            <person name="Sakamoto M."/>
            <person name="Ohkuma M."/>
            <person name="Tohno M."/>
        </authorList>
    </citation>
    <scope>NUCLEOTIDE SEQUENCE [LARGE SCALE GENOMIC DNA]</scope>
    <source>
        <strain evidence="2 3">JCM 1025</strain>
    </source>
</reference>
<feature type="transmembrane region" description="Helical" evidence="1">
    <location>
        <begin position="91"/>
        <end position="110"/>
    </location>
</feature>
<dbReference type="InterPro" id="IPR010699">
    <property type="entry name" value="DUF1275"/>
</dbReference>
<dbReference type="RefSeq" id="WP_095669666.1">
    <property type="nucleotide sequence ID" value="NZ_BEXJ01000001.1"/>
</dbReference>
<evidence type="ECO:0000256" key="1">
    <source>
        <dbReference type="SAM" id="Phobius"/>
    </source>
</evidence>
<dbReference type="PANTHER" id="PTHR37314">
    <property type="entry name" value="SLR0142 PROTEIN"/>
    <property type="match status" value="1"/>
</dbReference>
<dbReference type="Pfam" id="PF06912">
    <property type="entry name" value="DUF1275"/>
    <property type="match status" value="1"/>
</dbReference>
<proteinExistence type="predicted"/>
<evidence type="ECO:0000313" key="2">
    <source>
        <dbReference type="EMBL" id="GBA95357.1"/>
    </source>
</evidence>
<name>A0AB33ZSN1_LACGS</name>
<feature type="transmembrane region" description="Helical" evidence="1">
    <location>
        <begin position="176"/>
        <end position="196"/>
    </location>
</feature>
<comment type="caution">
    <text evidence="2">The sequence shown here is derived from an EMBL/GenBank/DDBJ whole genome shotgun (WGS) entry which is preliminary data.</text>
</comment>
<sequence length="233" mass="25829">MGIFSDEKYRPSESRILATALTFSAGFIDAYTYIQRGHTLSAGQTGNVIFFASAFADHNIAGMLNRATTFIAFTLGLLLVGLFHKYVKSNYWRVFCLFPILFICLGVGFVPKNVPNYYVVPVIAFGLAVQNASFSKIEGMGYNNAFTTGNLKKSVVAWSAYFFGEDKSQHNAAVNYMFLVIAFALGAIVSALLQKIFVLKTIWFAVLLLGAINIVYTISLNKRKKLSFSKNEQ</sequence>